<reference evidence="2 3" key="1">
    <citation type="submission" date="2021-06" db="EMBL/GenBank/DDBJ databases">
        <authorList>
            <person name="Palmer J.M."/>
        </authorList>
    </citation>
    <scope>NUCLEOTIDE SEQUENCE [LARGE SCALE GENOMIC DNA]</scope>
    <source>
        <strain evidence="2 3">XC_2019</strain>
        <tissue evidence="2">Muscle</tissue>
    </source>
</reference>
<keyword evidence="1" id="KW-0472">Membrane</keyword>
<comment type="caution">
    <text evidence="2">The sequence shown here is derived from an EMBL/GenBank/DDBJ whole genome shotgun (WGS) entry which is preliminary data.</text>
</comment>
<feature type="transmembrane region" description="Helical" evidence="1">
    <location>
        <begin position="28"/>
        <end position="49"/>
    </location>
</feature>
<organism evidence="2 3">
    <name type="scientific">Xenoophorus captivus</name>
    <dbReference type="NCBI Taxonomy" id="1517983"/>
    <lineage>
        <taxon>Eukaryota</taxon>
        <taxon>Metazoa</taxon>
        <taxon>Chordata</taxon>
        <taxon>Craniata</taxon>
        <taxon>Vertebrata</taxon>
        <taxon>Euteleostomi</taxon>
        <taxon>Actinopterygii</taxon>
        <taxon>Neopterygii</taxon>
        <taxon>Teleostei</taxon>
        <taxon>Neoteleostei</taxon>
        <taxon>Acanthomorphata</taxon>
        <taxon>Ovalentaria</taxon>
        <taxon>Atherinomorphae</taxon>
        <taxon>Cyprinodontiformes</taxon>
        <taxon>Goodeidae</taxon>
        <taxon>Xenoophorus</taxon>
    </lineage>
</organism>
<dbReference type="EMBL" id="JAHRIN010034042">
    <property type="protein sequence ID" value="MEQ2202926.1"/>
    <property type="molecule type" value="Genomic_DNA"/>
</dbReference>
<accession>A0ABV0R5K2</accession>
<proteinExistence type="predicted"/>
<dbReference type="Proteomes" id="UP001434883">
    <property type="component" value="Unassembled WGS sequence"/>
</dbReference>
<evidence type="ECO:0000313" key="3">
    <source>
        <dbReference type="Proteomes" id="UP001434883"/>
    </source>
</evidence>
<keyword evidence="1" id="KW-0812">Transmembrane</keyword>
<evidence type="ECO:0000313" key="2">
    <source>
        <dbReference type="EMBL" id="MEQ2202926.1"/>
    </source>
</evidence>
<gene>
    <name evidence="2" type="ORF">XENOCAPTIV_020181</name>
</gene>
<evidence type="ECO:0000256" key="1">
    <source>
        <dbReference type="SAM" id="Phobius"/>
    </source>
</evidence>
<keyword evidence="1" id="KW-1133">Transmembrane helix</keyword>
<name>A0ABV0R5K2_9TELE</name>
<sequence length="105" mass="12342">MLWSRQDEEIHSSRSNLNYLHRLDRTPIFYITATVKVIKCFFSFFPLILSPNSNDGCFQRYFRLSRTQFEDLLSHVGGQISFGDTNHRHCTSRCRMPVHLSSLSK</sequence>
<keyword evidence="3" id="KW-1185">Reference proteome</keyword>
<protein>
    <submittedName>
        <fullName evidence="2">Uncharacterized protein</fullName>
    </submittedName>
</protein>